<dbReference type="EMBL" id="BEXB01000011">
    <property type="protein sequence ID" value="GAY76145.1"/>
    <property type="molecule type" value="Genomic_DNA"/>
</dbReference>
<dbReference type="FunFam" id="3.65.10.10:FF:000006">
    <property type="entry name" value="3-phosphoshikimate 1-carboxyvinyltransferase"/>
    <property type="match status" value="1"/>
</dbReference>
<dbReference type="GO" id="GO:0003866">
    <property type="term" value="F:3-phosphoshikimate 1-carboxyvinyltransferase activity"/>
    <property type="evidence" value="ECO:0007669"/>
    <property type="project" value="UniProtKB-EC"/>
</dbReference>
<sequence>MAALQTCGESTIIEKLQTRDHTERMLKAFGGEIYQHGRTIQVMGKPQLTGQNVTVPGDMSSAAFFLTAAALLPGSEVTLKNVGLNPTRTGFLDVLKRMGASVDVLNEKKQVEPSGDLRVRHAHLKAIHLSQEEIPSVIDELPLVALLATQAKGTTTITGAEELRVKETDRIAVVAEELTKLGARIEELPDGLIIHGQTALNPQMSDRVDTHGDHRIGMMLAVAALLCDNSLYLENEAAINISYPGFLTILSSFAKRGLRSDENDFNRWLGTYWRIDCTGDSQEVAG</sequence>
<dbReference type="GO" id="GO:0009423">
    <property type="term" value="P:chorismate biosynthetic process"/>
    <property type="evidence" value="ECO:0007669"/>
    <property type="project" value="TreeGrafter"/>
</dbReference>
<dbReference type="SUPFAM" id="SSF55205">
    <property type="entry name" value="EPT/RTPC-like"/>
    <property type="match status" value="1"/>
</dbReference>
<dbReference type="InterPro" id="IPR001986">
    <property type="entry name" value="Enolpyruvate_Tfrase_dom"/>
</dbReference>
<dbReference type="PANTHER" id="PTHR21090:SF5">
    <property type="entry name" value="PENTAFUNCTIONAL AROM POLYPEPTIDE"/>
    <property type="match status" value="1"/>
</dbReference>
<protein>
    <submittedName>
        <fullName evidence="6">5-enolpyruvylshikimate-3-phosphate synthase</fullName>
        <ecNumber evidence="6">2.5.1.19</ecNumber>
    </submittedName>
</protein>
<keyword evidence="1" id="KW-0963">Cytoplasm</keyword>
<keyword evidence="2" id="KW-0028">Amino-acid biosynthesis</keyword>
<dbReference type="InterPro" id="IPR023193">
    <property type="entry name" value="EPSP_synthase_CS"/>
</dbReference>
<evidence type="ECO:0000256" key="2">
    <source>
        <dbReference type="ARBA" id="ARBA00022605"/>
    </source>
</evidence>
<name>A0A4Y1ZAS5_9BACL</name>
<evidence type="ECO:0000259" key="5">
    <source>
        <dbReference type="Pfam" id="PF00275"/>
    </source>
</evidence>
<comment type="caution">
    <text evidence="6">The sequence shown here is derived from an EMBL/GenBank/DDBJ whole genome shotgun (WGS) entry which is preliminary data.</text>
</comment>
<dbReference type="AlphaFoldDB" id="A0A4Y1ZAS5"/>
<dbReference type="InterPro" id="IPR036968">
    <property type="entry name" value="Enolpyruvate_Tfrase_sf"/>
</dbReference>
<dbReference type="InterPro" id="IPR013792">
    <property type="entry name" value="RNA3'P_cycl/enolpyr_Trfase_a/b"/>
</dbReference>
<evidence type="ECO:0000313" key="6">
    <source>
        <dbReference type="EMBL" id="GAY76145.1"/>
    </source>
</evidence>
<accession>A0A4Y1ZAS5</accession>
<keyword evidence="3 6" id="KW-0808">Transferase</keyword>
<reference evidence="6 7" key="1">
    <citation type="submission" date="2017-11" db="EMBL/GenBank/DDBJ databases">
        <title>Draft Genome Sequence of Sporolactobacillus inulinus NBRC 111894 Isolated from Koso, a Japanese Sugar-Vegetable Fermented Beverage.</title>
        <authorList>
            <person name="Chiou T.Y."/>
            <person name="Oshima K."/>
            <person name="Suda W."/>
            <person name="Hattori M."/>
            <person name="Takahashi T."/>
        </authorList>
    </citation>
    <scope>NUCLEOTIDE SEQUENCE [LARGE SCALE GENOMIC DNA]</scope>
    <source>
        <strain evidence="6 7">NBRC111894</strain>
    </source>
</reference>
<dbReference type="Gene3D" id="3.65.10.10">
    <property type="entry name" value="Enolpyruvate transferase domain"/>
    <property type="match status" value="2"/>
</dbReference>
<dbReference type="GO" id="GO:0009073">
    <property type="term" value="P:aromatic amino acid family biosynthetic process"/>
    <property type="evidence" value="ECO:0007669"/>
    <property type="project" value="UniProtKB-KW"/>
</dbReference>
<dbReference type="GO" id="GO:0008652">
    <property type="term" value="P:amino acid biosynthetic process"/>
    <property type="evidence" value="ECO:0007669"/>
    <property type="project" value="UniProtKB-KW"/>
</dbReference>
<dbReference type="PANTHER" id="PTHR21090">
    <property type="entry name" value="AROM/DEHYDROQUINATE SYNTHASE"/>
    <property type="match status" value="1"/>
</dbReference>
<feature type="domain" description="Enolpyruvate transferase" evidence="5">
    <location>
        <begin position="1"/>
        <end position="248"/>
    </location>
</feature>
<proteinExistence type="predicted"/>
<dbReference type="PROSITE" id="PS00885">
    <property type="entry name" value="EPSP_SYNTHASE_2"/>
    <property type="match status" value="1"/>
</dbReference>
<dbReference type="Pfam" id="PF00275">
    <property type="entry name" value="EPSP_synthase"/>
    <property type="match status" value="1"/>
</dbReference>
<keyword evidence="4" id="KW-0057">Aromatic amino acid biosynthesis</keyword>
<evidence type="ECO:0000313" key="7">
    <source>
        <dbReference type="Proteomes" id="UP000319716"/>
    </source>
</evidence>
<dbReference type="EC" id="2.5.1.19" evidence="6"/>
<gene>
    <name evidence="6" type="ORF">NBRC111894_1699</name>
</gene>
<dbReference type="Proteomes" id="UP000319716">
    <property type="component" value="Unassembled WGS sequence"/>
</dbReference>
<evidence type="ECO:0000256" key="1">
    <source>
        <dbReference type="ARBA" id="ARBA00022490"/>
    </source>
</evidence>
<organism evidence="6 7">
    <name type="scientific">Sporolactobacillus inulinus</name>
    <dbReference type="NCBI Taxonomy" id="2078"/>
    <lineage>
        <taxon>Bacteria</taxon>
        <taxon>Bacillati</taxon>
        <taxon>Bacillota</taxon>
        <taxon>Bacilli</taxon>
        <taxon>Bacillales</taxon>
        <taxon>Sporolactobacillaceae</taxon>
        <taxon>Sporolactobacillus</taxon>
    </lineage>
</organism>
<evidence type="ECO:0000256" key="4">
    <source>
        <dbReference type="ARBA" id="ARBA00023141"/>
    </source>
</evidence>
<evidence type="ECO:0000256" key="3">
    <source>
        <dbReference type="ARBA" id="ARBA00022679"/>
    </source>
</evidence>